<dbReference type="GeneID" id="20642280"/>
<dbReference type="AlphaFoldDB" id="G4ZSJ4"/>
<name>G4ZSJ4_PHYSP</name>
<dbReference type="RefSeq" id="XP_009531645.1">
    <property type="nucleotide sequence ID" value="XM_009533350.1"/>
</dbReference>
<evidence type="ECO:0000313" key="1">
    <source>
        <dbReference type="EMBL" id="EGZ14216.1"/>
    </source>
</evidence>
<organism evidence="1 2">
    <name type="scientific">Phytophthora sojae (strain P6497)</name>
    <name type="common">Soybean stem and root rot agent</name>
    <name type="synonym">Phytophthora megasperma f. sp. glycines</name>
    <dbReference type="NCBI Taxonomy" id="1094619"/>
    <lineage>
        <taxon>Eukaryota</taxon>
        <taxon>Sar</taxon>
        <taxon>Stramenopiles</taxon>
        <taxon>Oomycota</taxon>
        <taxon>Peronosporomycetes</taxon>
        <taxon>Peronosporales</taxon>
        <taxon>Peronosporaceae</taxon>
        <taxon>Phytophthora</taxon>
    </lineage>
</organism>
<dbReference type="KEGG" id="psoj:PHYSODRAFT_303457"/>
<protein>
    <submittedName>
        <fullName evidence="1">Uncharacterized protein</fullName>
    </submittedName>
</protein>
<proteinExistence type="predicted"/>
<reference evidence="1 2" key="1">
    <citation type="journal article" date="2006" name="Science">
        <title>Phytophthora genome sequences uncover evolutionary origins and mechanisms of pathogenesis.</title>
        <authorList>
            <person name="Tyler B.M."/>
            <person name="Tripathy S."/>
            <person name="Zhang X."/>
            <person name="Dehal P."/>
            <person name="Jiang R.H."/>
            <person name="Aerts A."/>
            <person name="Arredondo F.D."/>
            <person name="Baxter L."/>
            <person name="Bensasson D."/>
            <person name="Beynon J.L."/>
            <person name="Chapman J."/>
            <person name="Damasceno C.M."/>
            <person name="Dorrance A.E."/>
            <person name="Dou D."/>
            <person name="Dickerman A.W."/>
            <person name="Dubchak I.L."/>
            <person name="Garbelotto M."/>
            <person name="Gijzen M."/>
            <person name="Gordon S.G."/>
            <person name="Govers F."/>
            <person name="Grunwald N.J."/>
            <person name="Huang W."/>
            <person name="Ivors K.L."/>
            <person name="Jones R.W."/>
            <person name="Kamoun S."/>
            <person name="Krampis K."/>
            <person name="Lamour K.H."/>
            <person name="Lee M.K."/>
            <person name="McDonald W.H."/>
            <person name="Medina M."/>
            <person name="Meijer H.J."/>
            <person name="Nordberg E.K."/>
            <person name="Maclean D.J."/>
            <person name="Ospina-Giraldo M.D."/>
            <person name="Morris P.F."/>
            <person name="Phuntumart V."/>
            <person name="Putnam N.H."/>
            <person name="Rash S."/>
            <person name="Rose J.K."/>
            <person name="Sakihama Y."/>
            <person name="Salamov A.A."/>
            <person name="Savidor A."/>
            <person name="Scheuring C.F."/>
            <person name="Smith B.M."/>
            <person name="Sobral B.W."/>
            <person name="Terry A."/>
            <person name="Torto-Alalibo T.A."/>
            <person name="Win J."/>
            <person name="Xu Z."/>
            <person name="Zhang H."/>
            <person name="Grigoriev I.V."/>
            <person name="Rokhsar D.S."/>
            <person name="Boore J.L."/>
        </authorList>
    </citation>
    <scope>NUCLEOTIDE SEQUENCE [LARGE SCALE GENOMIC DNA]</scope>
    <source>
        <strain evidence="1 2">P6497</strain>
    </source>
</reference>
<gene>
    <name evidence="1" type="ORF">PHYSODRAFT_303457</name>
</gene>
<dbReference type="Proteomes" id="UP000002640">
    <property type="component" value="Unassembled WGS sequence"/>
</dbReference>
<keyword evidence="2" id="KW-1185">Reference proteome</keyword>
<accession>G4ZSJ4</accession>
<evidence type="ECO:0000313" key="2">
    <source>
        <dbReference type="Proteomes" id="UP000002640"/>
    </source>
</evidence>
<sequence>MTPEDRDWFLSHYIYENRVFLSTPQECVPGRNPNGGIKRFQPADFVGKEELEKLEKIGPKVAKLLEMADLLSFHAKDAICRCARCTYHRTPSWLQKLPEGLAYDVLPTAKLPDE</sequence>
<dbReference type="InParanoid" id="G4ZSJ4"/>
<dbReference type="EMBL" id="JH159156">
    <property type="protein sequence ID" value="EGZ14216.1"/>
    <property type="molecule type" value="Genomic_DNA"/>
</dbReference>